<dbReference type="PANTHER" id="PTHR14191:SF20">
    <property type="entry name" value="NA(+)_H(+) EXCHANGE REGULATORY COFACTOR NHE-RF4"/>
    <property type="match status" value="1"/>
</dbReference>
<protein>
    <recommendedName>
        <fullName evidence="2">PDZ domain-containing protein</fullName>
    </recommendedName>
</protein>
<dbReference type="EMBL" id="JAFIRN010000008">
    <property type="protein sequence ID" value="KAG5843766.1"/>
    <property type="molecule type" value="Genomic_DNA"/>
</dbReference>
<dbReference type="SMART" id="SM00228">
    <property type="entry name" value="PDZ"/>
    <property type="match status" value="4"/>
</dbReference>
<keyword evidence="1" id="KW-0677">Repeat</keyword>
<dbReference type="GO" id="GO:0072659">
    <property type="term" value="P:protein localization to plasma membrane"/>
    <property type="evidence" value="ECO:0007669"/>
    <property type="project" value="TreeGrafter"/>
</dbReference>
<dbReference type="PROSITE" id="PS50106">
    <property type="entry name" value="PDZ"/>
    <property type="match status" value="4"/>
</dbReference>
<dbReference type="CDD" id="cd06768">
    <property type="entry name" value="PDZ_NHERF-like"/>
    <property type="match status" value="4"/>
</dbReference>
<dbReference type="InterPro" id="IPR036034">
    <property type="entry name" value="PDZ_sf"/>
</dbReference>
<feature type="domain" description="PDZ" evidence="2">
    <location>
        <begin position="393"/>
        <end position="473"/>
    </location>
</feature>
<dbReference type="PANTHER" id="PTHR14191">
    <property type="entry name" value="PDZ DOMAIN CONTAINING PROTEIN"/>
    <property type="match status" value="1"/>
</dbReference>
<dbReference type="Gene3D" id="2.30.42.10">
    <property type="match status" value="4"/>
</dbReference>
<dbReference type="InterPro" id="IPR051067">
    <property type="entry name" value="NHER"/>
</dbReference>
<comment type="caution">
    <text evidence="3">The sequence shown here is derived from an EMBL/GenBank/DDBJ whole genome shotgun (WGS) entry which is preliminary data.</text>
</comment>
<feature type="domain" description="PDZ" evidence="2">
    <location>
        <begin position="156"/>
        <end position="237"/>
    </location>
</feature>
<dbReference type="GO" id="GO:0016324">
    <property type="term" value="C:apical plasma membrane"/>
    <property type="evidence" value="ECO:0007669"/>
    <property type="project" value="TreeGrafter"/>
</dbReference>
<accession>A0A9D3M788</accession>
<gene>
    <name evidence="3" type="ORF">ANANG_G00154400</name>
</gene>
<name>A0A9D3M788_ANGAN</name>
<evidence type="ECO:0000259" key="2">
    <source>
        <dbReference type="PROSITE" id="PS50106"/>
    </source>
</evidence>
<feature type="domain" description="PDZ" evidence="2">
    <location>
        <begin position="45"/>
        <end position="127"/>
    </location>
</feature>
<reference evidence="3" key="1">
    <citation type="submission" date="2021-01" db="EMBL/GenBank/DDBJ databases">
        <title>A chromosome-scale assembly of European eel, Anguilla anguilla.</title>
        <authorList>
            <person name="Henkel C."/>
            <person name="Jong-Raadsen S.A."/>
            <person name="Dufour S."/>
            <person name="Weltzien F.-A."/>
            <person name="Palstra A.P."/>
            <person name="Pelster B."/>
            <person name="Spaink H.P."/>
            <person name="Van Den Thillart G.E."/>
            <person name="Jansen H."/>
            <person name="Zahm M."/>
            <person name="Klopp C."/>
            <person name="Cedric C."/>
            <person name="Louis A."/>
            <person name="Berthelot C."/>
            <person name="Parey E."/>
            <person name="Roest Crollius H."/>
            <person name="Montfort J."/>
            <person name="Robinson-Rechavi M."/>
            <person name="Bucao C."/>
            <person name="Bouchez O."/>
            <person name="Gislard M."/>
            <person name="Lluch J."/>
            <person name="Milhes M."/>
            <person name="Lampietro C."/>
            <person name="Lopez Roques C."/>
            <person name="Donnadieu C."/>
            <person name="Braasch I."/>
            <person name="Desvignes T."/>
            <person name="Postlethwait J."/>
            <person name="Bobe J."/>
            <person name="Guiguen Y."/>
            <person name="Dirks R."/>
        </authorList>
    </citation>
    <scope>NUCLEOTIDE SEQUENCE</scope>
    <source>
        <strain evidence="3">Tag_6206</strain>
        <tissue evidence="3">Liver</tissue>
    </source>
</reference>
<proteinExistence type="predicted"/>
<evidence type="ECO:0000313" key="4">
    <source>
        <dbReference type="Proteomes" id="UP001044222"/>
    </source>
</evidence>
<evidence type="ECO:0000256" key="1">
    <source>
        <dbReference type="ARBA" id="ARBA00022737"/>
    </source>
</evidence>
<dbReference type="GO" id="GO:0043495">
    <property type="term" value="F:protein-membrane adaptor activity"/>
    <property type="evidence" value="ECO:0007669"/>
    <property type="project" value="TreeGrafter"/>
</dbReference>
<feature type="domain" description="PDZ" evidence="2">
    <location>
        <begin position="265"/>
        <end position="348"/>
    </location>
</feature>
<dbReference type="SUPFAM" id="SSF50156">
    <property type="entry name" value="PDZ domain-like"/>
    <property type="match status" value="4"/>
</dbReference>
<dbReference type="InterPro" id="IPR001478">
    <property type="entry name" value="PDZ"/>
</dbReference>
<sequence>MKENTGYGDIMELTEKFTFNPKEGIDNPALVISDDTAPAPGLEVRLCVLKRKEGESFGFHLRIERGCRGHVIRQVEPWGLAERAGLRDGDRLLEVNENFVDELEHIQVAQKIQVGGPQLCLLVLGGDEYDQAVSEGLDLRALARGQRGQDCARPRLCHITRDPGTGMGFSIVTVEGEKGKYSVSTVAGGPAERAGVRRGDHLVWINGAIASELTQSAINKMVKRCGNHLTVLVIDSESERSYARRRMPILPAMAGAHNLPHCPLRLHLQQGPDGYGFLLRQEKSASGRIDHRLREIDSGSPAELVGMQDGDALLAVNGEVVESMEHDDIVHRIRQSGQQVTLTVIHAQGRNFFTQLGLSPLLYHVHEKEQTNTTVPSAGSPKEEQADLPCPRLCVFERGPTGFGFHLGCFEQEPGTFIGQVAEGGPGQNAGLFQGDVVVEVNGQNVEEEFLEDVVLMVKEGGRSLSMLVVDRPGYKRLKQTGTPITPSLIPHFIKDEKTTDVSVM</sequence>
<evidence type="ECO:0000313" key="3">
    <source>
        <dbReference type="EMBL" id="KAG5843766.1"/>
    </source>
</evidence>
<dbReference type="Pfam" id="PF00595">
    <property type="entry name" value="PDZ"/>
    <property type="match status" value="4"/>
</dbReference>
<dbReference type="AlphaFoldDB" id="A0A9D3M788"/>
<keyword evidence="4" id="KW-1185">Reference proteome</keyword>
<dbReference type="Proteomes" id="UP001044222">
    <property type="component" value="Chromosome 8"/>
</dbReference>
<organism evidence="3 4">
    <name type="scientific">Anguilla anguilla</name>
    <name type="common">European freshwater eel</name>
    <name type="synonym">Muraena anguilla</name>
    <dbReference type="NCBI Taxonomy" id="7936"/>
    <lineage>
        <taxon>Eukaryota</taxon>
        <taxon>Metazoa</taxon>
        <taxon>Chordata</taxon>
        <taxon>Craniata</taxon>
        <taxon>Vertebrata</taxon>
        <taxon>Euteleostomi</taxon>
        <taxon>Actinopterygii</taxon>
        <taxon>Neopterygii</taxon>
        <taxon>Teleostei</taxon>
        <taxon>Anguilliformes</taxon>
        <taxon>Anguillidae</taxon>
        <taxon>Anguilla</taxon>
    </lineage>
</organism>